<geneLocation type="plasmid" evidence="10 11">
    <name>pCC829_3</name>
</geneLocation>
<evidence type="ECO:0000256" key="8">
    <source>
        <dbReference type="ARBA" id="ARBA00048807"/>
    </source>
</evidence>
<protein>
    <recommendedName>
        <fullName evidence="4 9">6-carboxy-5,6,7,8-tetrahydropterin synthase</fullName>
        <ecNumber evidence="9">4.-.-.-</ecNumber>
    </recommendedName>
</protein>
<keyword evidence="5 9" id="KW-0479">Metal-binding</keyword>
<keyword evidence="6 9" id="KW-0862">Zinc</keyword>
<dbReference type="RefSeq" id="WP_231146018.1">
    <property type="nucleotide sequence ID" value="NZ_CP088103.1"/>
</dbReference>
<dbReference type="InterPro" id="IPR038418">
    <property type="entry name" value="6-PTP_synth/QueD_sf"/>
</dbReference>
<keyword evidence="11" id="KW-1185">Reference proteome</keyword>
<sequence length="120" mass="13891">MKISQAFRFEAAHRLPNVPQTHRCHRMHGHSYRIEVVLSGAVDPHTGFVVDFFDMEEAFGPLLKTLDHHCLNEIEGLENPTAENIAIWIWERTKPRLKQLSSVKVYETGDCWAEYDGTDR</sequence>
<comment type="function">
    <text evidence="1">Catalyzes the conversion of 7,8-dihydroneopterin triphosphate (H2NTP) to 6-carboxy-5,6,7,8-tetrahydropterin (CPH4) and acetaldehyde.</text>
</comment>
<evidence type="ECO:0000256" key="7">
    <source>
        <dbReference type="ARBA" id="ARBA00023239"/>
    </source>
</evidence>
<evidence type="ECO:0000256" key="9">
    <source>
        <dbReference type="PIRNR" id="PIRNR006113"/>
    </source>
</evidence>
<dbReference type="EMBL" id="CP088103">
    <property type="protein sequence ID" value="UFW92227.1"/>
    <property type="molecule type" value="Genomic_DNA"/>
</dbReference>
<accession>A0ABY3R277</accession>
<comment type="cofactor">
    <cofactor evidence="9">
        <name>Zn(2+)</name>
        <dbReference type="ChEBI" id="CHEBI:29105"/>
    </cofactor>
    <text evidence="9">Binds 1 zinc ion per subunit.</text>
</comment>
<comment type="similarity">
    <text evidence="3 9">Belongs to the PTPS family. QueD subfamily.</text>
</comment>
<keyword evidence="7 9" id="KW-0456">Lyase</keyword>
<dbReference type="Proteomes" id="UP001430990">
    <property type="component" value="Plasmid pCC829_3"/>
</dbReference>
<dbReference type="Gene3D" id="3.30.479.10">
    <property type="entry name" value="6-pyruvoyl tetrahydropterin synthase/QueD"/>
    <property type="match status" value="1"/>
</dbReference>
<evidence type="ECO:0000313" key="11">
    <source>
        <dbReference type="Proteomes" id="UP001430990"/>
    </source>
</evidence>
<dbReference type="NCBIfam" id="TIGR03367">
    <property type="entry name" value="queuosine_QueD"/>
    <property type="match status" value="1"/>
</dbReference>
<dbReference type="GO" id="GO:0070497">
    <property type="term" value="F:6-carboxytetrahydropterin synthase activity"/>
    <property type="evidence" value="ECO:0007669"/>
    <property type="project" value="UniProtKB-EC"/>
</dbReference>
<dbReference type="PANTHER" id="PTHR12589">
    <property type="entry name" value="PYRUVOYL TETRAHYDROBIOPTERIN SYNTHASE"/>
    <property type="match status" value="1"/>
</dbReference>
<dbReference type="InterPro" id="IPR007115">
    <property type="entry name" value="6-PTP_synth/QueD"/>
</dbReference>
<dbReference type="Pfam" id="PF01242">
    <property type="entry name" value="PTPS"/>
    <property type="match status" value="1"/>
</dbReference>
<evidence type="ECO:0000256" key="3">
    <source>
        <dbReference type="ARBA" id="ARBA00008900"/>
    </source>
</evidence>
<name>A0ABY3R277_9BRAD</name>
<evidence type="ECO:0000256" key="5">
    <source>
        <dbReference type="ARBA" id="ARBA00022723"/>
    </source>
</evidence>
<dbReference type="PIRSF" id="PIRSF006113">
    <property type="entry name" value="PTP_synth"/>
    <property type="match status" value="1"/>
</dbReference>
<keyword evidence="9" id="KW-0671">Queuosine biosynthesis</keyword>
<dbReference type="EC" id="4.-.-.-" evidence="9"/>
<comment type="catalytic activity">
    <reaction evidence="8 9">
        <text>7,8-dihydroneopterin 3'-triphosphate + H2O = 6-carboxy-5,6,7,8-tetrahydropterin + triphosphate + acetaldehyde + 2 H(+)</text>
        <dbReference type="Rhea" id="RHEA:27966"/>
        <dbReference type="ChEBI" id="CHEBI:15343"/>
        <dbReference type="ChEBI" id="CHEBI:15377"/>
        <dbReference type="ChEBI" id="CHEBI:15378"/>
        <dbReference type="ChEBI" id="CHEBI:18036"/>
        <dbReference type="ChEBI" id="CHEBI:58462"/>
        <dbReference type="ChEBI" id="CHEBI:61032"/>
        <dbReference type="EC" id="4.1.2.50"/>
    </reaction>
</comment>
<dbReference type="SUPFAM" id="SSF55620">
    <property type="entry name" value="Tetrahydrobiopterin biosynthesis enzymes-like"/>
    <property type="match status" value="1"/>
</dbReference>
<organism evidence="10 11">
    <name type="scientific">Bradyrhizobium barranii</name>
    <dbReference type="NCBI Taxonomy" id="2992140"/>
    <lineage>
        <taxon>Bacteria</taxon>
        <taxon>Pseudomonadati</taxon>
        <taxon>Pseudomonadota</taxon>
        <taxon>Alphaproteobacteria</taxon>
        <taxon>Hyphomicrobiales</taxon>
        <taxon>Nitrobacteraceae</taxon>
        <taxon>Bradyrhizobium</taxon>
    </lineage>
</organism>
<dbReference type="PANTHER" id="PTHR12589:SF7">
    <property type="entry name" value="6-PYRUVOYL TETRAHYDROBIOPTERIN SYNTHASE"/>
    <property type="match status" value="1"/>
</dbReference>
<proteinExistence type="inferred from homology"/>
<reference evidence="10" key="1">
    <citation type="submission" date="2021-11" db="EMBL/GenBank/DDBJ databases">
        <title>Australian commercial rhizobial inoculants.</title>
        <authorList>
            <person name="Kohlmeier M.G."/>
            <person name="O'Hara G.W."/>
            <person name="Colombi E."/>
            <person name="Ramsay J.P."/>
            <person name="Terpolilli J."/>
        </authorList>
    </citation>
    <scope>NUCLEOTIDE SEQUENCE</scope>
    <source>
        <strain evidence="10">CC829</strain>
        <plasmid evidence="10">pCC829_3</plasmid>
    </source>
</reference>
<evidence type="ECO:0000256" key="6">
    <source>
        <dbReference type="ARBA" id="ARBA00022833"/>
    </source>
</evidence>
<evidence type="ECO:0000313" key="10">
    <source>
        <dbReference type="EMBL" id="UFW92227.1"/>
    </source>
</evidence>
<evidence type="ECO:0000256" key="2">
    <source>
        <dbReference type="ARBA" id="ARBA00005061"/>
    </source>
</evidence>
<comment type="pathway">
    <text evidence="2 9">Purine metabolism; 7-cyano-7-deazaguanine biosynthesis.</text>
</comment>
<evidence type="ECO:0000256" key="1">
    <source>
        <dbReference type="ARBA" id="ARBA00002285"/>
    </source>
</evidence>
<keyword evidence="10" id="KW-0614">Plasmid</keyword>
<gene>
    <name evidence="10" type="primary">queD</name>
    <name evidence="10" type="ORF">BjapCC829_49810</name>
</gene>
<evidence type="ECO:0000256" key="4">
    <source>
        <dbReference type="ARBA" id="ARBA00018141"/>
    </source>
</evidence>